<organism evidence="1 2">
    <name type="scientific">Umboniibacter marinipuniceus</name>
    <dbReference type="NCBI Taxonomy" id="569599"/>
    <lineage>
        <taxon>Bacteria</taxon>
        <taxon>Pseudomonadati</taxon>
        <taxon>Pseudomonadota</taxon>
        <taxon>Gammaproteobacteria</taxon>
        <taxon>Cellvibrionales</taxon>
        <taxon>Cellvibrionaceae</taxon>
        <taxon>Umboniibacter</taxon>
    </lineage>
</organism>
<dbReference type="AlphaFoldDB" id="A0A3M0ACB1"/>
<keyword evidence="2" id="KW-1185">Reference proteome</keyword>
<dbReference type="OrthoDB" id="9778569at2"/>
<dbReference type="GO" id="GO:0005737">
    <property type="term" value="C:cytoplasm"/>
    <property type="evidence" value="ECO:0007669"/>
    <property type="project" value="InterPro"/>
</dbReference>
<dbReference type="RefSeq" id="WP_121876398.1">
    <property type="nucleotide sequence ID" value="NZ_REFJ01000002.1"/>
</dbReference>
<accession>A0A3M0ACB1</accession>
<reference evidence="1 2" key="1">
    <citation type="submission" date="2018-10" db="EMBL/GenBank/DDBJ databases">
        <title>Genomic Encyclopedia of Type Strains, Phase IV (KMG-IV): sequencing the most valuable type-strain genomes for metagenomic binning, comparative biology and taxonomic classification.</title>
        <authorList>
            <person name="Goeker M."/>
        </authorList>
    </citation>
    <scope>NUCLEOTIDE SEQUENCE [LARGE SCALE GENOMIC DNA]</scope>
    <source>
        <strain evidence="1 2">DSM 25080</strain>
    </source>
</reference>
<dbReference type="InterPro" id="IPR010394">
    <property type="entry name" value="5-nucleotidase"/>
</dbReference>
<protein>
    <submittedName>
        <fullName evidence="1">5'-nucleotidase</fullName>
    </submittedName>
</protein>
<name>A0A3M0ACB1_9GAMM</name>
<dbReference type="Proteomes" id="UP000267187">
    <property type="component" value="Unassembled WGS sequence"/>
</dbReference>
<comment type="caution">
    <text evidence="1">The sequence shown here is derived from an EMBL/GenBank/DDBJ whole genome shotgun (WGS) entry which is preliminary data.</text>
</comment>
<dbReference type="GO" id="GO:0009117">
    <property type="term" value="P:nucleotide metabolic process"/>
    <property type="evidence" value="ECO:0007669"/>
    <property type="project" value="InterPro"/>
</dbReference>
<dbReference type="EMBL" id="REFJ01000002">
    <property type="protein sequence ID" value="RMA81249.1"/>
    <property type="molecule type" value="Genomic_DNA"/>
</dbReference>
<evidence type="ECO:0000313" key="1">
    <source>
        <dbReference type="EMBL" id="RMA81249.1"/>
    </source>
</evidence>
<dbReference type="GO" id="GO:0000166">
    <property type="term" value="F:nucleotide binding"/>
    <property type="evidence" value="ECO:0007669"/>
    <property type="project" value="InterPro"/>
</dbReference>
<dbReference type="PANTHER" id="PTHR31367">
    <property type="entry name" value="CYTOSOLIC 5'-NUCLEOTIDASE 1 FAMILY MEMBER"/>
    <property type="match status" value="1"/>
</dbReference>
<dbReference type="PANTHER" id="PTHR31367:SF5">
    <property type="entry name" value="CYTOSOLIC 5'-NUCLEOTIDASE 1A"/>
    <property type="match status" value="1"/>
</dbReference>
<proteinExistence type="predicted"/>
<gene>
    <name evidence="1" type="ORF">DFR27_1058</name>
</gene>
<evidence type="ECO:0000313" key="2">
    <source>
        <dbReference type="Proteomes" id="UP000267187"/>
    </source>
</evidence>
<dbReference type="GO" id="GO:0008253">
    <property type="term" value="F:5'-nucleotidase activity"/>
    <property type="evidence" value="ECO:0007669"/>
    <property type="project" value="InterPro"/>
</dbReference>
<sequence>MKELPTRPLVIGVTSRSLFNLDDSHTIFERDGVEAFADYQIQHEEVPLSPGPAFALVQKFLNLIVDGSPLCEVVLLSRNSMDTGLRVFNSIDHHGLKITRAAFCGGNEPWPYARAFSCDLYLSTEAADVRRALEVGLAAAQLIGDHKVADSPEVRIAFDGDAVVFSDEAERVFHSDGLNAFQDSEVASAHVPLTAGPFKEFLSALHALQAHYPPNKSPIKTALVTARSAPSHERVVRTLREWGIRVDESVFLGGLPKSAFLAAFNADIFFDDQRVNVETVGSGVGAHVPSGIKNE</sequence>
<dbReference type="Pfam" id="PF06189">
    <property type="entry name" value="5-nucleotidase"/>
    <property type="match status" value="1"/>
</dbReference>
<dbReference type="GO" id="GO:0000287">
    <property type="term" value="F:magnesium ion binding"/>
    <property type="evidence" value="ECO:0007669"/>
    <property type="project" value="InterPro"/>
</dbReference>